<dbReference type="Proteomes" id="UP000681340">
    <property type="component" value="Unassembled WGS sequence"/>
</dbReference>
<reference evidence="2" key="1">
    <citation type="submission" date="2021-03" db="EMBL/GenBank/DDBJ databases">
        <title>Whole genome shotgun sequence of Actinoplanes auranticolor NBRC 12245.</title>
        <authorList>
            <person name="Komaki H."/>
            <person name="Tamura T."/>
        </authorList>
    </citation>
    <scope>NUCLEOTIDE SEQUENCE</scope>
    <source>
        <strain evidence="2">NBRC 12245</strain>
    </source>
</reference>
<feature type="compositionally biased region" description="Basic and acidic residues" evidence="1">
    <location>
        <begin position="17"/>
        <end position="42"/>
    </location>
</feature>
<evidence type="ECO:0000313" key="2">
    <source>
        <dbReference type="EMBL" id="GIM63666.1"/>
    </source>
</evidence>
<accession>A0A919S4R9</accession>
<organism evidence="2 3">
    <name type="scientific">Actinoplanes auranticolor</name>
    <dbReference type="NCBI Taxonomy" id="47988"/>
    <lineage>
        <taxon>Bacteria</taxon>
        <taxon>Bacillati</taxon>
        <taxon>Actinomycetota</taxon>
        <taxon>Actinomycetes</taxon>
        <taxon>Micromonosporales</taxon>
        <taxon>Micromonosporaceae</taxon>
        <taxon>Actinoplanes</taxon>
    </lineage>
</organism>
<dbReference type="RefSeq" id="WP_281420949.1">
    <property type="nucleotide sequence ID" value="NZ_BAABEA010000003.1"/>
</dbReference>
<proteinExistence type="predicted"/>
<evidence type="ECO:0000313" key="3">
    <source>
        <dbReference type="Proteomes" id="UP000681340"/>
    </source>
</evidence>
<feature type="region of interest" description="Disordered" evidence="1">
    <location>
        <begin position="1"/>
        <end position="42"/>
    </location>
</feature>
<dbReference type="EMBL" id="BOQL01000005">
    <property type="protein sequence ID" value="GIM63666.1"/>
    <property type="molecule type" value="Genomic_DNA"/>
</dbReference>
<dbReference type="AlphaFoldDB" id="A0A919S4R9"/>
<sequence length="42" mass="4564">MSFEAGRPGIASVSEEPALRRRAAEGPVYDVHDDMDAHPLRG</sequence>
<keyword evidence="3" id="KW-1185">Reference proteome</keyword>
<gene>
    <name evidence="2" type="ORF">Aau02nite_05550</name>
</gene>
<name>A0A919S4R9_9ACTN</name>
<evidence type="ECO:0000256" key="1">
    <source>
        <dbReference type="SAM" id="MobiDB-lite"/>
    </source>
</evidence>
<protein>
    <submittedName>
        <fullName evidence="2">Uncharacterized protein</fullName>
    </submittedName>
</protein>
<comment type="caution">
    <text evidence="2">The sequence shown here is derived from an EMBL/GenBank/DDBJ whole genome shotgun (WGS) entry which is preliminary data.</text>
</comment>